<sequence>MLLFENSSWKDQQPPCEHSKKWEELTEANQIATNVIFGIDAPNAINEVVSEIFSLNTESNWIILNGSTSKLKIATSQEKTLVNLRNNTTKSNKRLYI</sequence>
<evidence type="ECO:0000313" key="3">
    <source>
        <dbReference type="Proteomes" id="UP000234323"/>
    </source>
</evidence>
<reference evidence="2 3" key="1">
    <citation type="submission" date="2015-10" db="EMBL/GenBank/DDBJ databases">
        <title>Genome analyses suggest a sexual origin of heterokaryosis in a supposedly ancient asexual fungus.</title>
        <authorList>
            <person name="Ropars J."/>
            <person name="Sedzielewska K."/>
            <person name="Noel J."/>
            <person name="Charron P."/>
            <person name="Farinelli L."/>
            <person name="Marton T."/>
            <person name="Kruger M."/>
            <person name="Pelin A."/>
            <person name="Brachmann A."/>
            <person name="Corradi N."/>
        </authorList>
    </citation>
    <scope>NUCLEOTIDE SEQUENCE [LARGE SCALE GENOMIC DNA]</scope>
    <source>
        <strain evidence="2 3">A4</strain>
    </source>
</reference>
<dbReference type="VEuPathDB" id="FungiDB:FUN_004208"/>
<evidence type="ECO:0000313" key="1">
    <source>
        <dbReference type="EMBL" id="PKY60230.1"/>
    </source>
</evidence>
<proteinExistence type="predicted"/>
<dbReference type="EMBL" id="LLXI01004327">
    <property type="protein sequence ID" value="PKY60503.1"/>
    <property type="molecule type" value="Genomic_DNA"/>
</dbReference>
<name>A0A2I1HNW6_9GLOM</name>
<accession>A0A2I1HNW6</accession>
<protein>
    <submittedName>
        <fullName evidence="2">Uncharacterized protein</fullName>
    </submittedName>
</protein>
<evidence type="ECO:0000313" key="2">
    <source>
        <dbReference type="EMBL" id="PKY60503.1"/>
    </source>
</evidence>
<keyword evidence="3" id="KW-1185">Reference proteome</keyword>
<dbReference type="AlphaFoldDB" id="A0A2I1HNW6"/>
<dbReference type="EMBL" id="LLXI01004081">
    <property type="protein sequence ID" value="PKY60230.1"/>
    <property type="molecule type" value="Genomic_DNA"/>
</dbReference>
<organism evidence="2 3">
    <name type="scientific">Rhizophagus irregularis</name>
    <dbReference type="NCBI Taxonomy" id="588596"/>
    <lineage>
        <taxon>Eukaryota</taxon>
        <taxon>Fungi</taxon>
        <taxon>Fungi incertae sedis</taxon>
        <taxon>Mucoromycota</taxon>
        <taxon>Glomeromycotina</taxon>
        <taxon>Glomeromycetes</taxon>
        <taxon>Glomerales</taxon>
        <taxon>Glomeraceae</taxon>
        <taxon>Rhizophagus</taxon>
    </lineage>
</organism>
<gene>
    <name evidence="1" type="ORF">RhiirA4_483711</name>
    <name evidence="2" type="ORF">RhiirA4_484287</name>
</gene>
<dbReference type="Proteomes" id="UP000234323">
    <property type="component" value="Unassembled WGS sequence"/>
</dbReference>
<comment type="caution">
    <text evidence="2">The sequence shown here is derived from an EMBL/GenBank/DDBJ whole genome shotgun (WGS) entry which is preliminary data.</text>
</comment>